<dbReference type="SUPFAM" id="SSF52980">
    <property type="entry name" value="Restriction endonuclease-like"/>
    <property type="match status" value="1"/>
</dbReference>
<sequence>MGTADRTKLRRILAGQEGIITLRQTASCGLHRSAVARRCASGEWRTVGPGVFHATDHRLTIHARIRAAVWSAGRRAVLCGPAAAFWRGYTRTVPATIHVTVPRGRSARKPLSPTLGDVQLWHRNLHDDDRTEVRKVAITSPALTVLDAAALLGMTFLDRALQAKKVTVEDLVAADARYPGRRGARVVAPMLDAAAAGARSPAERRALAMLLGSADLPQWQLNYPAVEPYEVDVAFVAHKVAVEIDGMAYHSDAEAFQRDRARGNALTGAGWVVLHFTWADVVERPEQTLAIIRWHLALAERHSA</sequence>
<evidence type="ECO:0000313" key="4">
    <source>
        <dbReference type="Proteomes" id="UP000239814"/>
    </source>
</evidence>
<keyword evidence="4" id="KW-1185">Reference proteome</keyword>
<dbReference type="OrthoDB" id="5243722at2"/>
<accession>A0A2S0KDE2</accession>
<dbReference type="InterPro" id="IPR025159">
    <property type="entry name" value="AbiEi_N"/>
</dbReference>
<name>A0A2S0KDE2_9ACTN</name>
<dbReference type="InterPro" id="IPR049468">
    <property type="entry name" value="Restrct_endonuc-II-like_dom"/>
</dbReference>
<dbReference type="Pfam" id="PF18741">
    <property type="entry name" value="MTES_1575"/>
    <property type="match status" value="1"/>
</dbReference>
<protein>
    <recommendedName>
        <fullName evidence="5">DUF559 domain-containing protein</fullName>
    </recommendedName>
</protein>
<reference evidence="3 4" key="1">
    <citation type="submission" date="2018-03" db="EMBL/GenBank/DDBJ databases">
        <title>Characteristics and genome of n-alkane degrading marine bacteria Gordonia iterans isolated from crude oil contaminated in Tae-an, South Korea.</title>
        <authorList>
            <person name="Lee S.-S."/>
            <person name="Kim H."/>
        </authorList>
    </citation>
    <scope>NUCLEOTIDE SEQUENCE [LARGE SCALE GENOMIC DNA]</scope>
    <source>
        <strain evidence="3 4">Co17</strain>
    </source>
</reference>
<organism evidence="3 4">
    <name type="scientific">Gordonia iterans</name>
    <dbReference type="NCBI Taxonomy" id="1004901"/>
    <lineage>
        <taxon>Bacteria</taxon>
        <taxon>Bacillati</taxon>
        <taxon>Actinomycetota</taxon>
        <taxon>Actinomycetes</taxon>
        <taxon>Mycobacteriales</taxon>
        <taxon>Gordoniaceae</taxon>
        <taxon>Gordonia</taxon>
    </lineage>
</organism>
<dbReference type="InterPro" id="IPR011335">
    <property type="entry name" value="Restrct_endonuc-II-like"/>
</dbReference>
<dbReference type="Pfam" id="PF13338">
    <property type="entry name" value="AbiEi_4"/>
    <property type="match status" value="1"/>
</dbReference>
<evidence type="ECO:0008006" key="5">
    <source>
        <dbReference type="Google" id="ProtNLM"/>
    </source>
</evidence>
<dbReference type="KEGG" id="git:C6V83_04865"/>
<evidence type="ECO:0000313" key="3">
    <source>
        <dbReference type="EMBL" id="AVL99707.1"/>
    </source>
</evidence>
<feature type="domain" description="AbiEi antitoxin N-terminal" evidence="1">
    <location>
        <begin position="9"/>
        <end position="52"/>
    </location>
</feature>
<feature type="domain" description="Restriction endonuclease type II-like" evidence="2">
    <location>
        <begin position="226"/>
        <end position="293"/>
    </location>
</feature>
<dbReference type="RefSeq" id="WP_105941442.1">
    <property type="nucleotide sequence ID" value="NZ_CP027433.1"/>
</dbReference>
<evidence type="ECO:0000259" key="2">
    <source>
        <dbReference type="Pfam" id="PF18741"/>
    </source>
</evidence>
<dbReference type="EMBL" id="CP027433">
    <property type="protein sequence ID" value="AVL99707.1"/>
    <property type="molecule type" value="Genomic_DNA"/>
</dbReference>
<dbReference type="Gene3D" id="3.40.960.10">
    <property type="entry name" value="VSR Endonuclease"/>
    <property type="match status" value="1"/>
</dbReference>
<dbReference type="AlphaFoldDB" id="A0A2S0KDE2"/>
<gene>
    <name evidence="3" type="ORF">C6V83_04865</name>
</gene>
<dbReference type="Proteomes" id="UP000239814">
    <property type="component" value="Chromosome"/>
</dbReference>
<evidence type="ECO:0000259" key="1">
    <source>
        <dbReference type="Pfam" id="PF13338"/>
    </source>
</evidence>
<proteinExistence type="predicted"/>